<protein>
    <submittedName>
        <fullName evidence="1">Uncharacterized protein</fullName>
    </submittedName>
</protein>
<dbReference type="AlphaFoldDB" id="A0A1Y6ERH8"/>
<accession>A0A1Y6ERH8</accession>
<gene>
    <name evidence="1" type="ORF">SAMN06297468_0754</name>
</gene>
<sequence length="43" mass="4512">MNSYAPQQDYGCGWLALIGRKCATCAGFGLLSGARPEGKGFDT</sequence>
<name>A0A1Y6ERH8_9SPHN</name>
<evidence type="ECO:0000313" key="2">
    <source>
        <dbReference type="Proteomes" id="UP000194420"/>
    </source>
</evidence>
<keyword evidence="2" id="KW-1185">Reference proteome</keyword>
<dbReference type="Proteomes" id="UP000194420">
    <property type="component" value="Unassembled WGS sequence"/>
</dbReference>
<proteinExistence type="predicted"/>
<dbReference type="EMBL" id="FXWG01000001">
    <property type="protein sequence ID" value="SMQ62793.1"/>
    <property type="molecule type" value="Genomic_DNA"/>
</dbReference>
<reference evidence="2" key="1">
    <citation type="submission" date="2017-04" db="EMBL/GenBank/DDBJ databases">
        <authorList>
            <person name="Varghese N."/>
            <person name="Submissions S."/>
        </authorList>
    </citation>
    <scope>NUCLEOTIDE SEQUENCE [LARGE SCALE GENOMIC DNA]</scope>
</reference>
<evidence type="ECO:0000313" key="1">
    <source>
        <dbReference type="EMBL" id="SMQ62793.1"/>
    </source>
</evidence>
<organism evidence="1 2">
    <name type="scientific">Altererythrobacter xiamenensis</name>
    <dbReference type="NCBI Taxonomy" id="1316679"/>
    <lineage>
        <taxon>Bacteria</taxon>
        <taxon>Pseudomonadati</taxon>
        <taxon>Pseudomonadota</taxon>
        <taxon>Alphaproteobacteria</taxon>
        <taxon>Sphingomonadales</taxon>
        <taxon>Erythrobacteraceae</taxon>
        <taxon>Altererythrobacter</taxon>
    </lineage>
</organism>